<keyword evidence="1" id="KW-0812">Transmembrane</keyword>
<dbReference type="SUPFAM" id="SSF56219">
    <property type="entry name" value="DNase I-like"/>
    <property type="match status" value="1"/>
</dbReference>
<protein>
    <submittedName>
        <fullName evidence="3">Endonuclease/exonuclease/phosphatase family protein</fullName>
    </submittedName>
</protein>
<feature type="transmembrane region" description="Helical" evidence="1">
    <location>
        <begin position="30"/>
        <end position="51"/>
    </location>
</feature>
<name>A0ABW1K4K7_9ACTN</name>
<accession>A0ABW1K4K7</accession>
<gene>
    <name evidence="3" type="ORF">ACFP2T_05685</name>
</gene>
<dbReference type="InterPro" id="IPR005135">
    <property type="entry name" value="Endo/exonuclease/phosphatase"/>
</dbReference>
<feature type="transmembrane region" description="Helical" evidence="1">
    <location>
        <begin position="92"/>
        <end position="111"/>
    </location>
</feature>
<evidence type="ECO:0000313" key="4">
    <source>
        <dbReference type="Proteomes" id="UP001596203"/>
    </source>
</evidence>
<evidence type="ECO:0000256" key="1">
    <source>
        <dbReference type="SAM" id="Phobius"/>
    </source>
</evidence>
<organism evidence="3 4">
    <name type="scientific">Plantactinospora solaniradicis</name>
    <dbReference type="NCBI Taxonomy" id="1723736"/>
    <lineage>
        <taxon>Bacteria</taxon>
        <taxon>Bacillati</taxon>
        <taxon>Actinomycetota</taxon>
        <taxon>Actinomycetes</taxon>
        <taxon>Micromonosporales</taxon>
        <taxon>Micromonosporaceae</taxon>
        <taxon>Plantactinospora</taxon>
    </lineage>
</organism>
<feature type="transmembrane region" description="Helical" evidence="1">
    <location>
        <begin position="57"/>
        <end position="80"/>
    </location>
</feature>
<proteinExistence type="predicted"/>
<keyword evidence="3" id="KW-0378">Hydrolase</keyword>
<keyword evidence="3" id="KW-0540">Nuclease</keyword>
<dbReference type="Gene3D" id="3.60.10.10">
    <property type="entry name" value="Endonuclease/exonuclease/phosphatase"/>
    <property type="match status" value="1"/>
</dbReference>
<feature type="domain" description="Endonuclease/exonuclease/phosphatase" evidence="2">
    <location>
        <begin position="130"/>
        <end position="366"/>
    </location>
</feature>
<comment type="caution">
    <text evidence="3">The sequence shown here is derived from an EMBL/GenBank/DDBJ whole genome shotgun (WGS) entry which is preliminary data.</text>
</comment>
<dbReference type="GO" id="GO:0004519">
    <property type="term" value="F:endonuclease activity"/>
    <property type="evidence" value="ECO:0007669"/>
    <property type="project" value="UniProtKB-KW"/>
</dbReference>
<reference evidence="4" key="1">
    <citation type="journal article" date="2019" name="Int. J. Syst. Evol. Microbiol.">
        <title>The Global Catalogue of Microorganisms (GCM) 10K type strain sequencing project: providing services to taxonomists for standard genome sequencing and annotation.</title>
        <authorList>
            <consortium name="The Broad Institute Genomics Platform"/>
            <consortium name="The Broad Institute Genome Sequencing Center for Infectious Disease"/>
            <person name="Wu L."/>
            <person name="Ma J."/>
        </authorList>
    </citation>
    <scope>NUCLEOTIDE SEQUENCE [LARGE SCALE GENOMIC DNA]</scope>
    <source>
        <strain evidence="4">ZS-35-S2</strain>
    </source>
</reference>
<keyword evidence="1" id="KW-1133">Transmembrane helix</keyword>
<dbReference type="EMBL" id="JBHSPR010000006">
    <property type="protein sequence ID" value="MFC6015678.1"/>
    <property type="molecule type" value="Genomic_DNA"/>
</dbReference>
<dbReference type="RefSeq" id="WP_377418076.1">
    <property type="nucleotide sequence ID" value="NZ_JBHSPR010000006.1"/>
</dbReference>
<keyword evidence="3" id="KW-0255">Endonuclease</keyword>
<dbReference type="InterPro" id="IPR036691">
    <property type="entry name" value="Endo/exonu/phosph_ase_sf"/>
</dbReference>
<keyword evidence="4" id="KW-1185">Reference proteome</keyword>
<dbReference type="Proteomes" id="UP001596203">
    <property type="component" value="Unassembled WGS sequence"/>
</dbReference>
<evidence type="ECO:0000259" key="2">
    <source>
        <dbReference type="Pfam" id="PF03372"/>
    </source>
</evidence>
<evidence type="ECO:0000313" key="3">
    <source>
        <dbReference type="EMBL" id="MFC6015678.1"/>
    </source>
</evidence>
<dbReference type="Pfam" id="PF03372">
    <property type="entry name" value="Exo_endo_phos"/>
    <property type="match status" value="1"/>
</dbReference>
<sequence>MTVSAPETRVPVGIAPRAAPATRRRRGWRWWLYIGLVAAAALWLAFTVTHLVLSGQWWLWLVVDAVPPPAFLVVPLLLGTAAAPCRRSRRPVALLAAAALLLGGPLSGVNVDGLRGADGPAPRDAIRVFSWNTGYWDEGGQTAAMHELLRTADADVYLLQEYWYAYSAGPAESALDRLRAEFPGFHLAVVGELVTLSRFPIVRRIPLEAPDMPEPAAGSADHWRYKVLRTDLDLGQGRVLSTYNLHLPVQLSPDHSLLDRDFYRIVREQHAQREPQWRALARDVAANPNPRLVAGDFNTSPVMGDLAKVPDGLRSANHATSSPFPATWSDTSGWPRWWQLDWTFVSATVRVHSYRIGGGTGGLSDHRSQQLVISTR</sequence>
<keyword evidence="1" id="KW-0472">Membrane</keyword>